<dbReference type="AlphaFoldDB" id="A0AAV1DK06"/>
<feature type="region of interest" description="Disordered" evidence="3">
    <location>
        <begin position="40"/>
        <end position="96"/>
    </location>
</feature>
<dbReference type="GO" id="GO:0061631">
    <property type="term" value="F:ubiquitin conjugating enzyme activity"/>
    <property type="evidence" value="ECO:0007669"/>
    <property type="project" value="TreeGrafter"/>
</dbReference>
<organism evidence="5 6">
    <name type="scientific">Oldenlandia corymbosa var. corymbosa</name>
    <dbReference type="NCBI Taxonomy" id="529605"/>
    <lineage>
        <taxon>Eukaryota</taxon>
        <taxon>Viridiplantae</taxon>
        <taxon>Streptophyta</taxon>
        <taxon>Embryophyta</taxon>
        <taxon>Tracheophyta</taxon>
        <taxon>Spermatophyta</taxon>
        <taxon>Magnoliopsida</taxon>
        <taxon>eudicotyledons</taxon>
        <taxon>Gunneridae</taxon>
        <taxon>Pentapetalae</taxon>
        <taxon>asterids</taxon>
        <taxon>lamiids</taxon>
        <taxon>Gentianales</taxon>
        <taxon>Rubiaceae</taxon>
        <taxon>Rubioideae</taxon>
        <taxon>Spermacoceae</taxon>
        <taxon>Hedyotis-Oldenlandia complex</taxon>
        <taxon>Oldenlandia</taxon>
    </lineage>
</organism>
<dbReference type="PROSITE" id="PS50127">
    <property type="entry name" value="UBC_2"/>
    <property type="match status" value="1"/>
</dbReference>
<dbReference type="PANTHER" id="PTHR46116">
    <property type="entry name" value="(E3-INDEPENDENT) E2 UBIQUITIN-CONJUGATING ENZYME"/>
    <property type="match status" value="1"/>
</dbReference>
<protein>
    <submittedName>
        <fullName evidence="5">OLC1v1006565C1</fullName>
    </submittedName>
</protein>
<evidence type="ECO:0000313" key="5">
    <source>
        <dbReference type="EMBL" id="CAI9107248.1"/>
    </source>
</evidence>
<evidence type="ECO:0000256" key="2">
    <source>
        <dbReference type="ARBA" id="ARBA00022786"/>
    </source>
</evidence>
<dbReference type="Gene3D" id="3.10.110.10">
    <property type="entry name" value="Ubiquitin Conjugating Enzyme"/>
    <property type="match status" value="2"/>
</dbReference>
<gene>
    <name evidence="5" type="ORF">OLC1_LOCUS15604</name>
</gene>
<evidence type="ECO:0000256" key="1">
    <source>
        <dbReference type="ARBA" id="ARBA00022679"/>
    </source>
</evidence>
<dbReference type="EMBL" id="OX459122">
    <property type="protein sequence ID" value="CAI9107248.1"/>
    <property type="molecule type" value="Genomic_DNA"/>
</dbReference>
<proteinExistence type="predicted"/>
<dbReference type="InterPro" id="IPR016135">
    <property type="entry name" value="UBQ-conjugating_enzyme/RWD"/>
</dbReference>
<evidence type="ECO:0000259" key="4">
    <source>
        <dbReference type="PROSITE" id="PS50127"/>
    </source>
</evidence>
<evidence type="ECO:0000313" key="6">
    <source>
        <dbReference type="Proteomes" id="UP001161247"/>
    </source>
</evidence>
<dbReference type="PANTHER" id="PTHR46116:SF41">
    <property type="entry name" value="UBIQUITIN-CONJUGATING ENZYME E2 25-RELATED"/>
    <property type="match status" value="1"/>
</dbReference>
<keyword evidence="2" id="KW-0833">Ubl conjugation pathway</keyword>
<dbReference type="InterPro" id="IPR000608">
    <property type="entry name" value="UBC"/>
</dbReference>
<name>A0AAV1DK06_OLDCO</name>
<reference evidence="5" key="1">
    <citation type="submission" date="2023-03" db="EMBL/GenBank/DDBJ databases">
        <authorList>
            <person name="Julca I."/>
        </authorList>
    </citation>
    <scope>NUCLEOTIDE SEQUENCE</scope>
</reference>
<dbReference type="Proteomes" id="UP001161247">
    <property type="component" value="Chromosome 5"/>
</dbReference>
<evidence type="ECO:0000256" key="3">
    <source>
        <dbReference type="SAM" id="MobiDB-lite"/>
    </source>
</evidence>
<keyword evidence="1" id="KW-0808">Transferase</keyword>
<feature type="domain" description="UBC core" evidence="4">
    <location>
        <begin position="121"/>
        <end position="283"/>
    </location>
</feature>
<dbReference type="Pfam" id="PF00179">
    <property type="entry name" value="UQ_con"/>
    <property type="match status" value="1"/>
</dbReference>
<accession>A0AAV1DK06</accession>
<keyword evidence="6" id="KW-1185">Reference proteome</keyword>
<dbReference type="SUPFAM" id="SSF54495">
    <property type="entry name" value="UBC-like"/>
    <property type="match status" value="1"/>
</dbReference>
<feature type="compositionally biased region" description="Acidic residues" evidence="3">
    <location>
        <begin position="76"/>
        <end position="87"/>
    </location>
</feature>
<sequence length="313" mass="35164">MEPPSPFCCSVPLTPSKRVFNGSSSSAIFLEDDDDELVEIPPPLRSANGRWKRANQVEVEHKKKKQKEVIPPPEIIDVDDLDDEPEDSTDKLPFKSFDTVEDFPDHPYLEDASSNKQPPKEWAKKIQGEWKILQDHLPDTIFVKVCESRMDILRAAIIGAEGTPYHDGLFFFDVFFPSNYPSVPPQGEIESREYNEETLISSLKTMVCHIRNPPKHFEELVAGHFSRRARAILLACKSYIGGAHVGGIVNGGVGQDLEEGDTTEIFRGDLTRYIKTLVEAFKTVNANGCDEFLSLAQTAAKTTPKKGGNYWFY</sequence>